<sequence length="168" mass="18589">MAPPFVPEQNHIRQVDVRQVATVTVWGPIPTEVPDTTVLVGGTQTVFVPATTVSTSEPVVVTVPPSATTVSSGSSLNGGEIAGIVIGTLVAVILIIWIIKRLSQREKQPSYYHEERVRSGSRHSGHHHHHHHHGRGRSRSSRSRSRSRSIEVREVRSPARVHRSRSRY</sequence>
<proteinExistence type="predicted"/>
<dbReference type="AlphaFoldDB" id="A0AA40BKJ8"/>
<dbReference type="Proteomes" id="UP001172159">
    <property type="component" value="Unassembled WGS sequence"/>
</dbReference>
<dbReference type="EMBL" id="JAUKTV010000006">
    <property type="protein sequence ID" value="KAK0735946.1"/>
    <property type="molecule type" value="Genomic_DNA"/>
</dbReference>
<comment type="caution">
    <text evidence="3">The sequence shown here is derived from an EMBL/GenBank/DDBJ whole genome shotgun (WGS) entry which is preliminary data.</text>
</comment>
<reference evidence="3" key="1">
    <citation type="submission" date="2023-06" db="EMBL/GenBank/DDBJ databases">
        <title>Genome-scale phylogeny and comparative genomics of the fungal order Sordariales.</title>
        <authorList>
            <consortium name="Lawrence Berkeley National Laboratory"/>
            <person name="Hensen N."/>
            <person name="Bonometti L."/>
            <person name="Westerberg I."/>
            <person name="Brannstrom I.O."/>
            <person name="Guillou S."/>
            <person name="Cros-Aarteil S."/>
            <person name="Calhoun S."/>
            <person name="Haridas S."/>
            <person name="Kuo A."/>
            <person name="Mondo S."/>
            <person name="Pangilinan J."/>
            <person name="Riley R."/>
            <person name="Labutti K."/>
            <person name="Andreopoulos B."/>
            <person name="Lipzen A."/>
            <person name="Chen C."/>
            <person name="Yanf M."/>
            <person name="Daum C."/>
            <person name="Ng V."/>
            <person name="Clum A."/>
            <person name="Steindorff A."/>
            <person name="Ohm R."/>
            <person name="Martin F."/>
            <person name="Silar P."/>
            <person name="Natvig D."/>
            <person name="Lalanne C."/>
            <person name="Gautier V."/>
            <person name="Ament-Velasquez S.L."/>
            <person name="Kruys A."/>
            <person name="Hutchinson M.I."/>
            <person name="Powell A.J."/>
            <person name="Barry K."/>
            <person name="Miller A.N."/>
            <person name="Grigoriev I.V."/>
            <person name="Debuchy R."/>
            <person name="Gladieux P."/>
            <person name="Thoren M.H."/>
            <person name="Johannesson H."/>
        </authorList>
    </citation>
    <scope>NUCLEOTIDE SEQUENCE</scope>
    <source>
        <strain evidence="3">CBS 540.89</strain>
    </source>
</reference>
<evidence type="ECO:0000256" key="1">
    <source>
        <dbReference type="SAM" id="MobiDB-lite"/>
    </source>
</evidence>
<keyword evidence="2" id="KW-1133">Transmembrane helix</keyword>
<keyword evidence="2" id="KW-0472">Membrane</keyword>
<protein>
    <recommendedName>
        <fullName evidence="5">Transmembrane protein</fullName>
    </recommendedName>
</protein>
<evidence type="ECO:0000256" key="2">
    <source>
        <dbReference type="SAM" id="Phobius"/>
    </source>
</evidence>
<feature type="compositionally biased region" description="Basic and acidic residues" evidence="1">
    <location>
        <begin position="109"/>
        <end position="118"/>
    </location>
</feature>
<feature type="region of interest" description="Disordered" evidence="1">
    <location>
        <begin position="109"/>
        <end position="168"/>
    </location>
</feature>
<feature type="transmembrane region" description="Helical" evidence="2">
    <location>
        <begin position="81"/>
        <end position="99"/>
    </location>
</feature>
<keyword evidence="2" id="KW-0812">Transmembrane</keyword>
<feature type="compositionally biased region" description="Basic and acidic residues" evidence="1">
    <location>
        <begin position="148"/>
        <end position="157"/>
    </location>
</feature>
<feature type="compositionally biased region" description="Basic residues" evidence="1">
    <location>
        <begin position="119"/>
        <end position="147"/>
    </location>
</feature>
<evidence type="ECO:0000313" key="3">
    <source>
        <dbReference type="EMBL" id="KAK0735946.1"/>
    </source>
</evidence>
<organism evidence="3 4">
    <name type="scientific">Apiosordaria backusii</name>
    <dbReference type="NCBI Taxonomy" id="314023"/>
    <lineage>
        <taxon>Eukaryota</taxon>
        <taxon>Fungi</taxon>
        <taxon>Dikarya</taxon>
        <taxon>Ascomycota</taxon>
        <taxon>Pezizomycotina</taxon>
        <taxon>Sordariomycetes</taxon>
        <taxon>Sordariomycetidae</taxon>
        <taxon>Sordariales</taxon>
        <taxon>Lasiosphaeriaceae</taxon>
        <taxon>Apiosordaria</taxon>
    </lineage>
</organism>
<keyword evidence="4" id="KW-1185">Reference proteome</keyword>
<gene>
    <name evidence="3" type="ORF">B0T21DRAFT_348078</name>
</gene>
<evidence type="ECO:0000313" key="4">
    <source>
        <dbReference type="Proteomes" id="UP001172159"/>
    </source>
</evidence>
<feature type="compositionally biased region" description="Basic residues" evidence="1">
    <location>
        <begin position="159"/>
        <end position="168"/>
    </location>
</feature>
<accession>A0AA40BKJ8</accession>
<evidence type="ECO:0008006" key="5">
    <source>
        <dbReference type="Google" id="ProtNLM"/>
    </source>
</evidence>
<name>A0AA40BKJ8_9PEZI</name>